<dbReference type="EMBL" id="JBHLWK010000013">
    <property type="protein sequence ID" value="MFC0204990.1"/>
    <property type="molecule type" value="Genomic_DNA"/>
</dbReference>
<dbReference type="RefSeq" id="WP_379487744.1">
    <property type="nucleotide sequence ID" value="NZ_JBHLWK010000013.1"/>
</dbReference>
<organism evidence="2 3">
    <name type="scientific">Novosphingobium soli</name>
    <dbReference type="NCBI Taxonomy" id="574956"/>
    <lineage>
        <taxon>Bacteria</taxon>
        <taxon>Pseudomonadati</taxon>
        <taxon>Pseudomonadota</taxon>
        <taxon>Alphaproteobacteria</taxon>
        <taxon>Sphingomonadales</taxon>
        <taxon>Sphingomonadaceae</taxon>
        <taxon>Novosphingobium</taxon>
    </lineage>
</organism>
<evidence type="ECO:0000256" key="1">
    <source>
        <dbReference type="SAM" id="MobiDB-lite"/>
    </source>
</evidence>
<evidence type="ECO:0000313" key="3">
    <source>
        <dbReference type="Proteomes" id="UP001589798"/>
    </source>
</evidence>
<sequence>MGFWEKAREGWEKGRQFVDDVTEAVDFSEAAAGARTAGQDAAARAGNAALVLTAEQALQVMTIRHGAAYPRKNASEMTRDEIEAVQWQLVESWKAYRRLSLVTNAVQWAFSKMISGSAPVPGPTDLLNALQALFQATGDNPSRAEVMEFWQKYCKGQLSIVEQVTKGLTETGTTYRGGSLSNPSKRKVLDDLMKEP</sequence>
<dbReference type="Proteomes" id="UP001589798">
    <property type="component" value="Unassembled WGS sequence"/>
</dbReference>
<comment type="caution">
    <text evidence="2">The sequence shown here is derived from an EMBL/GenBank/DDBJ whole genome shotgun (WGS) entry which is preliminary data.</text>
</comment>
<reference evidence="2 3" key="1">
    <citation type="submission" date="2024-09" db="EMBL/GenBank/DDBJ databases">
        <authorList>
            <person name="Sun Q."/>
            <person name="Mori K."/>
        </authorList>
    </citation>
    <scope>NUCLEOTIDE SEQUENCE [LARGE SCALE GENOMIC DNA]</scope>
    <source>
        <strain evidence="2 3">CCM 7706</strain>
    </source>
</reference>
<name>A0ABV6CW87_9SPHN</name>
<evidence type="ECO:0000313" key="2">
    <source>
        <dbReference type="EMBL" id="MFC0204990.1"/>
    </source>
</evidence>
<protein>
    <submittedName>
        <fullName evidence="2">Uncharacterized protein</fullName>
    </submittedName>
</protein>
<feature type="compositionally biased region" description="Basic and acidic residues" evidence="1">
    <location>
        <begin position="187"/>
        <end position="196"/>
    </location>
</feature>
<keyword evidence="3" id="KW-1185">Reference proteome</keyword>
<feature type="region of interest" description="Disordered" evidence="1">
    <location>
        <begin position="175"/>
        <end position="196"/>
    </location>
</feature>
<proteinExistence type="predicted"/>
<accession>A0ABV6CW87</accession>
<gene>
    <name evidence="2" type="ORF">ACFFJC_11970</name>
</gene>